<evidence type="ECO:0000256" key="5">
    <source>
        <dbReference type="ARBA" id="ARBA00023125"/>
    </source>
</evidence>
<keyword evidence="3" id="KW-0902">Two-component regulatory system</keyword>
<dbReference type="CDD" id="cd17574">
    <property type="entry name" value="REC_OmpR"/>
    <property type="match status" value="1"/>
</dbReference>
<accession>A0ABT4CQL7</accession>
<keyword evidence="2 8" id="KW-0597">Phosphoprotein</keyword>
<evidence type="ECO:0000259" key="11">
    <source>
        <dbReference type="PROSITE" id="PS51755"/>
    </source>
</evidence>
<protein>
    <recommendedName>
        <fullName evidence="1">Stage 0 sporulation protein A homolog</fullName>
    </recommendedName>
</protein>
<name>A0ABT4CQL7_9CLOT</name>
<comment type="caution">
    <text evidence="12">The sequence shown here is derived from an EMBL/GenBank/DDBJ whole genome shotgun (WGS) entry which is preliminary data.</text>
</comment>
<dbReference type="EMBL" id="JAPQES010000004">
    <property type="protein sequence ID" value="MCY6371337.1"/>
    <property type="molecule type" value="Genomic_DNA"/>
</dbReference>
<dbReference type="Proteomes" id="UP001079657">
    <property type="component" value="Unassembled WGS sequence"/>
</dbReference>
<dbReference type="InterPro" id="IPR001789">
    <property type="entry name" value="Sig_transdc_resp-reg_receiver"/>
</dbReference>
<keyword evidence="13" id="KW-1185">Reference proteome</keyword>
<dbReference type="CDD" id="cd00383">
    <property type="entry name" value="trans_reg_C"/>
    <property type="match status" value="1"/>
</dbReference>
<dbReference type="PANTHER" id="PTHR48111:SF1">
    <property type="entry name" value="TWO-COMPONENT RESPONSE REGULATOR ORR33"/>
    <property type="match status" value="1"/>
</dbReference>
<dbReference type="InterPro" id="IPR011006">
    <property type="entry name" value="CheY-like_superfamily"/>
</dbReference>
<dbReference type="InterPro" id="IPR016032">
    <property type="entry name" value="Sig_transdc_resp-reg_C-effctor"/>
</dbReference>
<dbReference type="SUPFAM" id="SSF46894">
    <property type="entry name" value="C-terminal effector domain of the bipartite response regulators"/>
    <property type="match status" value="1"/>
</dbReference>
<dbReference type="SMART" id="SM00448">
    <property type="entry name" value="REC"/>
    <property type="match status" value="1"/>
</dbReference>
<reference evidence="12" key="1">
    <citation type="submission" date="2022-12" db="EMBL/GenBank/DDBJ databases">
        <authorList>
            <person name="Wang J."/>
        </authorList>
    </citation>
    <scope>NUCLEOTIDE SEQUENCE</scope>
    <source>
        <strain evidence="12">HY-42-06</strain>
    </source>
</reference>
<keyword evidence="5 9" id="KW-0238">DNA-binding</keyword>
<dbReference type="InterPro" id="IPR001867">
    <property type="entry name" value="OmpR/PhoB-type_DNA-bd"/>
</dbReference>
<dbReference type="SUPFAM" id="SSF52172">
    <property type="entry name" value="CheY-like"/>
    <property type="match status" value="1"/>
</dbReference>
<dbReference type="RefSeq" id="WP_268050204.1">
    <property type="nucleotide sequence ID" value="NZ_JAPQES010000004.1"/>
</dbReference>
<evidence type="ECO:0000256" key="9">
    <source>
        <dbReference type="PROSITE-ProRule" id="PRU01091"/>
    </source>
</evidence>
<dbReference type="Pfam" id="PF00072">
    <property type="entry name" value="Response_reg"/>
    <property type="match status" value="1"/>
</dbReference>
<dbReference type="PROSITE" id="PS50110">
    <property type="entry name" value="RESPONSE_REGULATORY"/>
    <property type="match status" value="1"/>
</dbReference>
<evidence type="ECO:0000313" key="12">
    <source>
        <dbReference type="EMBL" id="MCY6371337.1"/>
    </source>
</evidence>
<gene>
    <name evidence="12" type="ORF">OXH55_11875</name>
</gene>
<dbReference type="PANTHER" id="PTHR48111">
    <property type="entry name" value="REGULATOR OF RPOS"/>
    <property type="match status" value="1"/>
</dbReference>
<evidence type="ECO:0000256" key="6">
    <source>
        <dbReference type="ARBA" id="ARBA00023163"/>
    </source>
</evidence>
<feature type="DNA-binding region" description="OmpR/PhoB-type" evidence="9">
    <location>
        <begin position="129"/>
        <end position="225"/>
    </location>
</feature>
<dbReference type="Gene3D" id="1.10.10.10">
    <property type="entry name" value="Winged helix-like DNA-binding domain superfamily/Winged helix DNA-binding domain"/>
    <property type="match status" value="1"/>
</dbReference>
<evidence type="ECO:0000256" key="3">
    <source>
        <dbReference type="ARBA" id="ARBA00023012"/>
    </source>
</evidence>
<feature type="domain" description="Response regulatory" evidence="10">
    <location>
        <begin position="5"/>
        <end position="118"/>
    </location>
</feature>
<dbReference type="SMART" id="SM00862">
    <property type="entry name" value="Trans_reg_C"/>
    <property type="match status" value="1"/>
</dbReference>
<dbReference type="PROSITE" id="PS51755">
    <property type="entry name" value="OMPR_PHOB"/>
    <property type="match status" value="1"/>
</dbReference>
<evidence type="ECO:0000256" key="4">
    <source>
        <dbReference type="ARBA" id="ARBA00023015"/>
    </source>
</evidence>
<feature type="domain" description="OmpR/PhoB-type" evidence="11">
    <location>
        <begin position="129"/>
        <end position="225"/>
    </location>
</feature>
<dbReference type="InterPro" id="IPR036388">
    <property type="entry name" value="WH-like_DNA-bd_sf"/>
</dbReference>
<evidence type="ECO:0000259" key="10">
    <source>
        <dbReference type="PROSITE" id="PS50110"/>
    </source>
</evidence>
<dbReference type="InterPro" id="IPR039420">
    <property type="entry name" value="WalR-like"/>
</dbReference>
<proteinExistence type="predicted"/>
<evidence type="ECO:0000256" key="7">
    <source>
        <dbReference type="ARBA" id="ARBA00024867"/>
    </source>
</evidence>
<keyword evidence="6" id="KW-0804">Transcription</keyword>
<comment type="function">
    <text evidence="7">May play the central regulatory role in sporulation. It may be an element of the effector pathway responsible for the activation of sporulation genes in response to nutritional stress. Spo0A may act in concert with spo0H (a sigma factor) to control the expression of some genes that are critical to the sporulation process.</text>
</comment>
<dbReference type="Gene3D" id="6.10.250.690">
    <property type="match status" value="1"/>
</dbReference>
<evidence type="ECO:0000256" key="8">
    <source>
        <dbReference type="PROSITE-ProRule" id="PRU00169"/>
    </source>
</evidence>
<evidence type="ECO:0000256" key="1">
    <source>
        <dbReference type="ARBA" id="ARBA00018672"/>
    </source>
</evidence>
<dbReference type="Gene3D" id="3.40.50.2300">
    <property type="match status" value="1"/>
</dbReference>
<evidence type="ECO:0000256" key="2">
    <source>
        <dbReference type="ARBA" id="ARBA00022553"/>
    </source>
</evidence>
<sequence length="227" mass="26246">MQDIRILIADDDEKMRQVIKIYLQREGYIVEEAIDGNDALAKFNSCEFSLVLLDVMMPIIDGWAVCREISKNSSVPIIMLTARGEEYDKLFGFELGVDDYITKPFSPREMVARIKAVLKRTKGENKEDNGCITVGNIKINILGKQAFLENKELLLTPKEFELLSFFTQHPDQAFSREQLLNNVWGFDYFGDYRTVDTHVKQLREKLGKNKKYIRTVWGIGYKFKVGE</sequence>
<dbReference type="Pfam" id="PF00486">
    <property type="entry name" value="Trans_reg_C"/>
    <property type="match status" value="1"/>
</dbReference>
<keyword evidence="4" id="KW-0805">Transcription regulation</keyword>
<feature type="modified residue" description="4-aspartylphosphate" evidence="8">
    <location>
        <position position="54"/>
    </location>
</feature>
<organism evidence="12 13">
    <name type="scientific">Clostridium ganghwense</name>
    <dbReference type="NCBI Taxonomy" id="312089"/>
    <lineage>
        <taxon>Bacteria</taxon>
        <taxon>Bacillati</taxon>
        <taxon>Bacillota</taxon>
        <taxon>Clostridia</taxon>
        <taxon>Eubacteriales</taxon>
        <taxon>Clostridiaceae</taxon>
        <taxon>Clostridium</taxon>
    </lineage>
</organism>
<evidence type="ECO:0000313" key="13">
    <source>
        <dbReference type="Proteomes" id="UP001079657"/>
    </source>
</evidence>